<sequence>MSVSAPYKYAIASVRSHRPAPLDLGHIQRIFQAIDIQRLPRAQEPQEIHRWDYRNHPREEQGRVLREPSSSHSAEAQGAPATSPQAPHQPSTPEQIQPWTQRPETLGHITHQAEARQSPGVQALASSHQK</sequence>
<accession>A0ABV0XJC1</accession>
<gene>
    <name evidence="2" type="ORF">AMECASPLE_031321</name>
</gene>
<feature type="compositionally biased region" description="Basic and acidic residues" evidence="1">
    <location>
        <begin position="44"/>
        <end position="66"/>
    </location>
</feature>
<feature type="region of interest" description="Disordered" evidence="1">
    <location>
        <begin position="41"/>
        <end position="130"/>
    </location>
</feature>
<keyword evidence="3" id="KW-1185">Reference proteome</keyword>
<evidence type="ECO:0000313" key="2">
    <source>
        <dbReference type="EMBL" id="MEQ2281522.1"/>
    </source>
</evidence>
<proteinExistence type="predicted"/>
<evidence type="ECO:0000313" key="3">
    <source>
        <dbReference type="Proteomes" id="UP001469553"/>
    </source>
</evidence>
<comment type="caution">
    <text evidence="2">The sequence shown here is derived from an EMBL/GenBank/DDBJ whole genome shotgun (WGS) entry which is preliminary data.</text>
</comment>
<organism evidence="2 3">
    <name type="scientific">Ameca splendens</name>
    <dbReference type="NCBI Taxonomy" id="208324"/>
    <lineage>
        <taxon>Eukaryota</taxon>
        <taxon>Metazoa</taxon>
        <taxon>Chordata</taxon>
        <taxon>Craniata</taxon>
        <taxon>Vertebrata</taxon>
        <taxon>Euteleostomi</taxon>
        <taxon>Actinopterygii</taxon>
        <taxon>Neopterygii</taxon>
        <taxon>Teleostei</taxon>
        <taxon>Neoteleostei</taxon>
        <taxon>Acanthomorphata</taxon>
        <taxon>Ovalentaria</taxon>
        <taxon>Atherinomorphae</taxon>
        <taxon>Cyprinodontiformes</taxon>
        <taxon>Goodeidae</taxon>
        <taxon>Ameca</taxon>
    </lineage>
</organism>
<name>A0ABV0XJC1_9TELE</name>
<dbReference type="EMBL" id="JAHRIP010003873">
    <property type="protein sequence ID" value="MEQ2281522.1"/>
    <property type="molecule type" value="Genomic_DNA"/>
</dbReference>
<dbReference type="Proteomes" id="UP001469553">
    <property type="component" value="Unassembled WGS sequence"/>
</dbReference>
<protein>
    <submittedName>
        <fullName evidence="2">Uncharacterized protein</fullName>
    </submittedName>
</protein>
<feature type="compositionally biased region" description="Polar residues" evidence="1">
    <location>
        <begin position="68"/>
        <end position="103"/>
    </location>
</feature>
<evidence type="ECO:0000256" key="1">
    <source>
        <dbReference type="SAM" id="MobiDB-lite"/>
    </source>
</evidence>
<reference evidence="2 3" key="1">
    <citation type="submission" date="2021-06" db="EMBL/GenBank/DDBJ databases">
        <authorList>
            <person name="Palmer J.M."/>
        </authorList>
    </citation>
    <scope>NUCLEOTIDE SEQUENCE [LARGE SCALE GENOMIC DNA]</scope>
    <source>
        <strain evidence="2 3">AS_MEX2019</strain>
        <tissue evidence="2">Muscle</tissue>
    </source>
</reference>